<dbReference type="InterPro" id="IPR014710">
    <property type="entry name" value="RmlC-like_jellyroll"/>
</dbReference>
<sequence>MMKGTYRNATDAANHTVDDGWGTLTWLANEPLTGNKGLTLGRVVIRQGKANPRHCHPTCEEVLYLLRGKLRHTLGGDAVTLNPGDTLSIPAGVFHNAVNIGDEDADMIVAYSTGRRDFQLEHSSVANE</sequence>
<keyword evidence="4" id="KW-1185">Reference proteome</keyword>
<evidence type="ECO:0000313" key="3">
    <source>
        <dbReference type="EMBL" id="MFA9477910.1"/>
    </source>
</evidence>
<dbReference type="Gene3D" id="2.60.120.10">
    <property type="entry name" value="Jelly Rolls"/>
    <property type="match status" value="1"/>
</dbReference>
<dbReference type="InterPro" id="IPR011051">
    <property type="entry name" value="RmlC_Cupin_sf"/>
</dbReference>
<evidence type="ECO:0000256" key="1">
    <source>
        <dbReference type="ARBA" id="ARBA00022723"/>
    </source>
</evidence>
<organism evidence="3 4">
    <name type="scientific">Natronomicrosphaera hydrolytica</name>
    <dbReference type="NCBI Taxonomy" id="3242702"/>
    <lineage>
        <taxon>Bacteria</taxon>
        <taxon>Pseudomonadati</taxon>
        <taxon>Planctomycetota</taxon>
        <taxon>Phycisphaerae</taxon>
        <taxon>Phycisphaerales</taxon>
        <taxon>Phycisphaeraceae</taxon>
        <taxon>Natronomicrosphaera</taxon>
    </lineage>
</organism>
<keyword evidence="1" id="KW-0479">Metal-binding</keyword>
<dbReference type="SMART" id="SM00835">
    <property type="entry name" value="Cupin_1"/>
    <property type="match status" value="1"/>
</dbReference>
<accession>A0ABV4U430</accession>
<dbReference type="InterPro" id="IPR013096">
    <property type="entry name" value="Cupin_2"/>
</dbReference>
<dbReference type="Pfam" id="PF07883">
    <property type="entry name" value="Cupin_2"/>
    <property type="match status" value="1"/>
</dbReference>
<dbReference type="EMBL" id="JBGUBD010000003">
    <property type="protein sequence ID" value="MFA9477910.1"/>
    <property type="molecule type" value="Genomic_DNA"/>
</dbReference>
<reference evidence="3 4" key="1">
    <citation type="submission" date="2024-08" db="EMBL/GenBank/DDBJ databases">
        <title>Whole-genome sequencing of halo(alkali)philic microorganisms from hypersaline lakes.</title>
        <authorList>
            <person name="Sorokin D.Y."/>
            <person name="Merkel A.Y."/>
            <person name="Messina E."/>
            <person name="Yakimov M."/>
        </authorList>
    </citation>
    <scope>NUCLEOTIDE SEQUENCE [LARGE SCALE GENOMIC DNA]</scope>
    <source>
        <strain evidence="3 4">AB-hyl4</strain>
    </source>
</reference>
<dbReference type="InterPro" id="IPR006045">
    <property type="entry name" value="Cupin_1"/>
</dbReference>
<dbReference type="SUPFAM" id="SSF51182">
    <property type="entry name" value="RmlC-like cupins"/>
    <property type="match status" value="1"/>
</dbReference>
<proteinExistence type="predicted"/>
<dbReference type="RefSeq" id="WP_425344834.1">
    <property type="nucleotide sequence ID" value="NZ_JBGUBD010000003.1"/>
</dbReference>
<gene>
    <name evidence="3" type="ORF">ACERK3_06320</name>
</gene>
<name>A0ABV4U430_9BACT</name>
<evidence type="ECO:0000259" key="2">
    <source>
        <dbReference type="SMART" id="SM00835"/>
    </source>
</evidence>
<dbReference type="InterPro" id="IPR051610">
    <property type="entry name" value="GPI/OXD"/>
</dbReference>
<dbReference type="PANTHER" id="PTHR35848:SF6">
    <property type="entry name" value="CUPIN TYPE-2 DOMAIN-CONTAINING PROTEIN"/>
    <property type="match status" value="1"/>
</dbReference>
<protein>
    <submittedName>
        <fullName evidence="3">Cupin domain-containing protein</fullName>
    </submittedName>
</protein>
<evidence type="ECO:0000313" key="4">
    <source>
        <dbReference type="Proteomes" id="UP001575105"/>
    </source>
</evidence>
<dbReference type="Proteomes" id="UP001575105">
    <property type="component" value="Unassembled WGS sequence"/>
</dbReference>
<comment type="caution">
    <text evidence="3">The sequence shown here is derived from an EMBL/GenBank/DDBJ whole genome shotgun (WGS) entry which is preliminary data.</text>
</comment>
<dbReference type="PANTHER" id="PTHR35848">
    <property type="entry name" value="OXALATE-BINDING PROTEIN"/>
    <property type="match status" value="1"/>
</dbReference>
<feature type="domain" description="Cupin type-1" evidence="2">
    <location>
        <begin position="7"/>
        <end position="126"/>
    </location>
</feature>